<comment type="caution">
    <text evidence="2">The sequence shown here is derived from an EMBL/GenBank/DDBJ whole genome shotgun (WGS) entry which is preliminary data.</text>
</comment>
<dbReference type="InterPro" id="IPR047137">
    <property type="entry name" value="ORF3"/>
</dbReference>
<dbReference type="PANTHER" id="PTHR33824">
    <property type="entry name" value="POLYKETIDE CYCLASE/DEHYDRASE AND LIPID TRANSPORT SUPERFAMILY PROTEIN"/>
    <property type="match status" value="1"/>
</dbReference>
<dbReference type="OrthoDB" id="47798at2759"/>
<sequence length="273" mass="29972">MRSQVSGRSLDRSAATPQPACSCSYSTPLYRSSKRGQQHSHAVGPESCGRRSSLVHSRLAASRHDRSVRCAAASEPAPISGYTPANYISFSDTQSAPHSFSTTVEAPASLCFNIWSDWNRLVEFLDLLCRTLQIGLDPNNPDLALFQCFYRFGLMPVMEIVFVLQKTEVVQDEYIAFESVWGMPITGVVSFTDLGDGRTEVQLAFTHALPDLLVDLKVGTFGLQNSLRPILGENLEVFKALVEEAARDPSSLPPPEAPGERAYELGDEEADLE</sequence>
<dbReference type="EMBL" id="PGGS01000045">
    <property type="protein sequence ID" value="PNH10854.1"/>
    <property type="molecule type" value="Genomic_DNA"/>
</dbReference>
<dbReference type="Gene3D" id="3.30.530.20">
    <property type="match status" value="1"/>
</dbReference>
<feature type="region of interest" description="Disordered" evidence="1">
    <location>
        <begin position="1"/>
        <end position="20"/>
    </location>
</feature>
<dbReference type="Proteomes" id="UP000236333">
    <property type="component" value="Unassembled WGS sequence"/>
</dbReference>
<dbReference type="PANTHER" id="PTHR33824:SF7">
    <property type="entry name" value="POLYKETIDE CYCLASE_DEHYDRASE AND LIPID TRANSPORT SUPERFAMILY PROTEIN"/>
    <property type="match status" value="1"/>
</dbReference>
<reference evidence="2 3" key="1">
    <citation type="journal article" date="2017" name="Mol. Biol. Evol.">
        <title>The 4-celled Tetrabaena socialis nuclear genome reveals the essential components for genetic control of cell number at the origin of multicellularity in the volvocine lineage.</title>
        <authorList>
            <person name="Featherston J."/>
            <person name="Arakaki Y."/>
            <person name="Hanschen E.R."/>
            <person name="Ferris P.J."/>
            <person name="Michod R.E."/>
            <person name="Olson B.J.S.C."/>
            <person name="Nozaki H."/>
            <person name="Durand P.M."/>
        </authorList>
    </citation>
    <scope>NUCLEOTIDE SEQUENCE [LARGE SCALE GENOMIC DNA]</scope>
    <source>
        <strain evidence="2 3">NIES-571</strain>
    </source>
</reference>
<keyword evidence="3" id="KW-1185">Reference proteome</keyword>
<dbReference type="InterPro" id="IPR023393">
    <property type="entry name" value="START-like_dom_sf"/>
</dbReference>
<proteinExistence type="predicted"/>
<dbReference type="SUPFAM" id="SSF55961">
    <property type="entry name" value="Bet v1-like"/>
    <property type="match status" value="1"/>
</dbReference>
<evidence type="ECO:0000256" key="1">
    <source>
        <dbReference type="SAM" id="MobiDB-lite"/>
    </source>
</evidence>
<name>A0A2J8AEB4_9CHLO</name>
<feature type="region of interest" description="Disordered" evidence="1">
    <location>
        <begin position="246"/>
        <end position="273"/>
    </location>
</feature>
<gene>
    <name evidence="2" type="ORF">TSOC_002327</name>
</gene>
<protein>
    <recommendedName>
        <fullName evidence="4">Coenzyme Q-binding protein COQ10 START domain-containing protein</fullName>
    </recommendedName>
</protein>
<feature type="non-terminal residue" evidence="2">
    <location>
        <position position="273"/>
    </location>
</feature>
<evidence type="ECO:0008006" key="4">
    <source>
        <dbReference type="Google" id="ProtNLM"/>
    </source>
</evidence>
<organism evidence="2 3">
    <name type="scientific">Tetrabaena socialis</name>
    <dbReference type="NCBI Taxonomy" id="47790"/>
    <lineage>
        <taxon>Eukaryota</taxon>
        <taxon>Viridiplantae</taxon>
        <taxon>Chlorophyta</taxon>
        <taxon>core chlorophytes</taxon>
        <taxon>Chlorophyceae</taxon>
        <taxon>CS clade</taxon>
        <taxon>Chlamydomonadales</taxon>
        <taxon>Tetrabaenaceae</taxon>
        <taxon>Tetrabaena</taxon>
    </lineage>
</organism>
<accession>A0A2J8AEB4</accession>
<evidence type="ECO:0000313" key="2">
    <source>
        <dbReference type="EMBL" id="PNH10854.1"/>
    </source>
</evidence>
<dbReference type="AlphaFoldDB" id="A0A2J8AEB4"/>
<evidence type="ECO:0000313" key="3">
    <source>
        <dbReference type="Proteomes" id="UP000236333"/>
    </source>
</evidence>